<evidence type="ECO:0000313" key="1">
    <source>
        <dbReference type="EMBL" id="KAH3893487.1"/>
    </source>
</evidence>
<comment type="caution">
    <text evidence="1">The sequence shown here is derived from an EMBL/GenBank/DDBJ whole genome shotgun (WGS) entry which is preliminary data.</text>
</comment>
<reference evidence="1" key="1">
    <citation type="journal article" date="2019" name="bioRxiv">
        <title>The Genome of the Zebra Mussel, Dreissena polymorpha: A Resource for Invasive Species Research.</title>
        <authorList>
            <person name="McCartney M.A."/>
            <person name="Auch B."/>
            <person name="Kono T."/>
            <person name="Mallez S."/>
            <person name="Zhang Y."/>
            <person name="Obille A."/>
            <person name="Becker A."/>
            <person name="Abrahante J.E."/>
            <person name="Garbe J."/>
            <person name="Badalamenti J.P."/>
            <person name="Herman A."/>
            <person name="Mangelson H."/>
            <person name="Liachko I."/>
            <person name="Sullivan S."/>
            <person name="Sone E.D."/>
            <person name="Koren S."/>
            <person name="Silverstein K.A.T."/>
            <person name="Beckman K.B."/>
            <person name="Gohl D.M."/>
        </authorList>
    </citation>
    <scope>NUCLEOTIDE SEQUENCE</scope>
    <source>
        <strain evidence="1">Duluth1</strain>
        <tissue evidence="1">Whole animal</tissue>
    </source>
</reference>
<keyword evidence="2" id="KW-1185">Reference proteome</keyword>
<dbReference type="AlphaFoldDB" id="A0A9D4NHV9"/>
<gene>
    <name evidence="1" type="ORF">DPMN_017634</name>
</gene>
<name>A0A9D4NHV9_DREPO</name>
<sequence>MRFRLKKYAVSADIEKEIFDNATTFHAAATHIERICSSSTIQESLTEKGTKGQYIPP</sequence>
<accession>A0A9D4NHV9</accession>
<reference evidence="1" key="2">
    <citation type="submission" date="2020-11" db="EMBL/GenBank/DDBJ databases">
        <authorList>
            <person name="McCartney M.A."/>
            <person name="Auch B."/>
            <person name="Kono T."/>
            <person name="Mallez S."/>
            <person name="Becker A."/>
            <person name="Gohl D.M."/>
            <person name="Silverstein K.A.T."/>
            <person name="Koren S."/>
            <person name="Bechman K.B."/>
            <person name="Herman A."/>
            <person name="Abrahante J.E."/>
            <person name="Garbe J."/>
        </authorList>
    </citation>
    <scope>NUCLEOTIDE SEQUENCE</scope>
    <source>
        <strain evidence="1">Duluth1</strain>
        <tissue evidence="1">Whole animal</tissue>
    </source>
</reference>
<protein>
    <submittedName>
        <fullName evidence="1">Uncharacterized protein</fullName>
    </submittedName>
</protein>
<proteinExistence type="predicted"/>
<evidence type="ECO:0000313" key="2">
    <source>
        <dbReference type="Proteomes" id="UP000828390"/>
    </source>
</evidence>
<dbReference type="EMBL" id="JAIWYP010000001">
    <property type="protein sequence ID" value="KAH3893487.1"/>
    <property type="molecule type" value="Genomic_DNA"/>
</dbReference>
<organism evidence="1 2">
    <name type="scientific">Dreissena polymorpha</name>
    <name type="common">Zebra mussel</name>
    <name type="synonym">Mytilus polymorpha</name>
    <dbReference type="NCBI Taxonomy" id="45954"/>
    <lineage>
        <taxon>Eukaryota</taxon>
        <taxon>Metazoa</taxon>
        <taxon>Spiralia</taxon>
        <taxon>Lophotrochozoa</taxon>
        <taxon>Mollusca</taxon>
        <taxon>Bivalvia</taxon>
        <taxon>Autobranchia</taxon>
        <taxon>Heteroconchia</taxon>
        <taxon>Euheterodonta</taxon>
        <taxon>Imparidentia</taxon>
        <taxon>Neoheterodontei</taxon>
        <taxon>Myida</taxon>
        <taxon>Dreissenoidea</taxon>
        <taxon>Dreissenidae</taxon>
        <taxon>Dreissena</taxon>
    </lineage>
</organism>
<dbReference type="Proteomes" id="UP000828390">
    <property type="component" value="Unassembled WGS sequence"/>
</dbReference>